<reference evidence="1" key="2">
    <citation type="journal article" date="2014" name="ISME J.">
        <title>Microbial stratification in low pH oxic and suboxic macroscopic growths along an acid mine drainage.</title>
        <authorList>
            <person name="Mendez-Garcia C."/>
            <person name="Mesa V."/>
            <person name="Sprenger R.R."/>
            <person name="Richter M."/>
            <person name="Diez M.S."/>
            <person name="Solano J."/>
            <person name="Bargiela R."/>
            <person name="Golyshina O.V."/>
            <person name="Manteca A."/>
            <person name="Ramos J.L."/>
            <person name="Gallego J.R."/>
            <person name="Llorente I."/>
            <person name="Martins Dos Santos V.A."/>
            <person name="Jensen O.N."/>
            <person name="Pelaez A.I."/>
            <person name="Sanchez J."/>
            <person name="Ferrer M."/>
        </authorList>
    </citation>
    <scope>NUCLEOTIDE SEQUENCE</scope>
</reference>
<accession>T1BRB1</accession>
<evidence type="ECO:0008006" key="2">
    <source>
        <dbReference type="Google" id="ProtNLM"/>
    </source>
</evidence>
<comment type="caution">
    <text evidence="1">The sequence shown here is derived from an EMBL/GenBank/DDBJ whole genome shotgun (WGS) entry which is preliminary data.</text>
</comment>
<dbReference type="EMBL" id="AUZY01002914">
    <property type="protein sequence ID" value="EQD71073.1"/>
    <property type="molecule type" value="Genomic_DNA"/>
</dbReference>
<protein>
    <recommendedName>
        <fullName evidence="2">Cytotoxic translational repressor of toxin-antitoxin stability system</fullName>
    </recommendedName>
</protein>
<organism evidence="1">
    <name type="scientific">mine drainage metagenome</name>
    <dbReference type="NCBI Taxonomy" id="410659"/>
    <lineage>
        <taxon>unclassified sequences</taxon>
        <taxon>metagenomes</taxon>
        <taxon>ecological metagenomes</taxon>
    </lineage>
</organism>
<name>T1BRB1_9ZZZZ</name>
<evidence type="ECO:0000313" key="1">
    <source>
        <dbReference type="EMBL" id="EQD71073.1"/>
    </source>
</evidence>
<reference evidence="1" key="1">
    <citation type="submission" date="2013-08" db="EMBL/GenBank/DDBJ databases">
        <authorList>
            <person name="Mendez C."/>
            <person name="Richter M."/>
            <person name="Ferrer M."/>
            <person name="Sanchez J."/>
        </authorList>
    </citation>
    <scope>NUCLEOTIDE SEQUENCE</scope>
</reference>
<dbReference type="AlphaFoldDB" id="T1BRB1"/>
<gene>
    <name evidence="1" type="ORF">B1B_04656</name>
</gene>
<sequence length="139" mass="16134">MRTPDWSEVEAFCRIDGWEEVSVGRSPDHRYHRLVLDDGAVLETRISHSSKKTMSQGRWRAILRDQLSVSDEDFWKSLRDKKPVQRPSRQPLEEEIEQIPLWAAELLTARLGMSLEDIARLGRDRAIELAREAWAKPNG</sequence>
<proteinExistence type="predicted"/>